<accession>A0A1W1VQA2</accession>
<evidence type="ECO:0000313" key="3">
    <source>
        <dbReference type="Proteomes" id="UP000192582"/>
    </source>
</evidence>
<evidence type="ECO:0000313" key="2">
    <source>
        <dbReference type="EMBL" id="SMB95400.1"/>
    </source>
</evidence>
<feature type="compositionally biased region" description="Basic and acidic residues" evidence="1">
    <location>
        <begin position="177"/>
        <end position="191"/>
    </location>
</feature>
<organism evidence="2 3">
    <name type="scientific">Deinococcus hopiensis KR-140</name>
    <dbReference type="NCBI Taxonomy" id="695939"/>
    <lineage>
        <taxon>Bacteria</taxon>
        <taxon>Thermotogati</taxon>
        <taxon>Deinococcota</taxon>
        <taxon>Deinococci</taxon>
        <taxon>Deinococcales</taxon>
        <taxon>Deinococcaceae</taxon>
        <taxon>Deinococcus</taxon>
    </lineage>
</organism>
<dbReference type="AlphaFoldDB" id="A0A1W1VQA2"/>
<reference evidence="2 3" key="1">
    <citation type="submission" date="2017-04" db="EMBL/GenBank/DDBJ databases">
        <authorList>
            <person name="Afonso C.L."/>
            <person name="Miller P.J."/>
            <person name="Scott M.A."/>
            <person name="Spackman E."/>
            <person name="Goraichik I."/>
            <person name="Dimitrov K.M."/>
            <person name="Suarez D.L."/>
            <person name="Swayne D.E."/>
        </authorList>
    </citation>
    <scope>NUCLEOTIDE SEQUENCE [LARGE SCALE GENOMIC DNA]</scope>
    <source>
        <strain evidence="2 3">KR-140</strain>
    </source>
</reference>
<name>A0A1W1VQA2_9DEIO</name>
<dbReference type="EMBL" id="FWWU01000009">
    <property type="protein sequence ID" value="SMB95400.1"/>
    <property type="molecule type" value="Genomic_DNA"/>
</dbReference>
<dbReference type="Proteomes" id="UP000192582">
    <property type="component" value="Unassembled WGS sequence"/>
</dbReference>
<evidence type="ECO:0000256" key="1">
    <source>
        <dbReference type="SAM" id="MobiDB-lite"/>
    </source>
</evidence>
<protein>
    <submittedName>
        <fullName evidence="2">Uncharacterized protein</fullName>
    </submittedName>
</protein>
<sequence>MNSDPSDRDGRPDHAPADGTQINEISGTPDYKTGYQMPDRKDHHEEHYTSTPPEDRVAGADEGKYQAPHVPDPKEVTGQFDHLATRDPARMEQVLQSTPEFAGAQTVDGLGMSADTPMDLVAPMAPGMGVMGSMATAQERRQAALDPNPGYTPPSQKSVPHVGEQPGDLPPGAPSELKAEVDDSEDARRSL</sequence>
<proteinExistence type="predicted"/>
<dbReference type="RefSeq" id="WP_084049996.1">
    <property type="nucleotide sequence ID" value="NZ_FWWU01000009.1"/>
</dbReference>
<feature type="compositionally biased region" description="Basic and acidic residues" evidence="1">
    <location>
        <begin position="38"/>
        <end position="64"/>
    </location>
</feature>
<feature type="region of interest" description="Disordered" evidence="1">
    <location>
        <begin position="132"/>
        <end position="191"/>
    </location>
</feature>
<dbReference type="STRING" id="695939.SAMN00790413_02816"/>
<dbReference type="OrthoDB" id="65478at2"/>
<feature type="region of interest" description="Disordered" evidence="1">
    <location>
        <begin position="1"/>
        <end position="77"/>
    </location>
</feature>
<feature type="compositionally biased region" description="Basic and acidic residues" evidence="1">
    <location>
        <begin position="1"/>
        <end position="16"/>
    </location>
</feature>
<keyword evidence="3" id="KW-1185">Reference proteome</keyword>
<gene>
    <name evidence="2" type="ORF">SAMN00790413_02816</name>
</gene>